<dbReference type="PANTHER" id="PTHR30386:SF17">
    <property type="entry name" value="ALKALINE PROTEASE SECRETION PROTEIN APRE"/>
    <property type="match status" value="1"/>
</dbReference>
<dbReference type="PRINTS" id="PR01490">
    <property type="entry name" value="RTXTOXIND"/>
</dbReference>
<dbReference type="InterPro" id="IPR058781">
    <property type="entry name" value="HH_AprE-like"/>
</dbReference>
<keyword evidence="3 9" id="KW-0813">Transport</keyword>
<feature type="region of interest" description="Disordered" evidence="10">
    <location>
        <begin position="1"/>
        <end position="23"/>
    </location>
</feature>
<keyword evidence="4 9" id="KW-1003">Cell membrane</keyword>
<evidence type="ECO:0000313" key="16">
    <source>
        <dbReference type="Proteomes" id="UP000236268"/>
    </source>
</evidence>
<dbReference type="KEGG" id="abq:ABAZ39_27495"/>
<keyword evidence="7 9" id="KW-1133">Transmembrane helix</keyword>
<proteinExistence type="inferred from homology"/>
<dbReference type="NCBIfam" id="TIGR01843">
    <property type="entry name" value="type_I_hlyD"/>
    <property type="match status" value="1"/>
</dbReference>
<keyword evidence="8 9" id="KW-0472">Membrane</keyword>
<accession>A0A2K1FRH5</accession>
<dbReference type="InterPro" id="IPR050739">
    <property type="entry name" value="MFP"/>
</dbReference>
<accession>A0A060DSD5</accession>
<evidence type="ECO:0000256" key="4">
    <source>
        <dbReference type="ARBA" id="ARBA00022475"/>
    </source>
</evidence>
<dbReference type="OrthoDB" id="7914255at2"/>
<dbReference type="Gene3D" id="2.40.30.170">
    <property type="match status" value="1"/>
</dbReference>
<dbReference type="Gene3D" id="2.40.50.100">
    <property type="match status" value="1"/>
</dbReference>
<comment type="subcellular location">
    <subcellularLocation>
        <location evidence="1 9">Cell inner membrane</location>
        <topology evidence="1 9">Single-pass membrane protein</topology>
    </subcellularLocation>
</comment>
<dbReference type="EMBL" id="CP007796">
    <property type="protein sequence ID" value="AIB15615.1"/>
    <property type="molecule type" value="Genomic_DNA"/>
</dbReference>
<gene>
    <name evidence="13" type="ORF">ABAZ39_27495</name>
    <name evidence="14" type="ORF">C1S70_30905</name>
</gene>
<feature type="domain" description="AprE-like long alpha-helical hairpin" evidence="11">
    <location>
        <begin position="110"/>
        <end position="297"/>
    </location>
</feature>
<reference evidence="13 15" key="1">
    <citation type="journal article" date="2014" name="Genome Announc.">
        <title>Complete Genome Sequence of the Model Rhizosphere Strain Azospirillum brasilense Az39, Successfully Applied in Agriculture.</title>
        <authorList>
            <person name="Rivera D."/>
            <person name="Revale S."/>
            <person name="Molina R."/>
            <person name="Gualpa J."/>
            <person name="Puente M."/>
            <person name="Maroniche G."/>
            <person name="Paris G."/>
            <person name="Baker D."/>
            <person name="Clavijo B."/>
            <person name="McLay K."/>
            <person name="Spaepen S."/>
            <person name="Perticari A."/>
            <person name="Vazquez M."/>
            <person name="Wisniewski-Dye F."/>
            <person name="Watkins C."/>
            <person name="Martinez-Abarca F."/>
            <person name="Vanderleyden J."/>
            <person name="Cassan F."/>
        </authorList>
    </citation>
    <scope>NUCLEOTIDE SEQUENCE [LARGE SCALE GENOMIC DNA]</scope>
    <source>
        <strain evidence="13 15">Az39</strain>
        <plasmid evidence="13">AbAZ39_p3</plasmid>
    </source>
</reference>
<evidence type="ECO:0000256" key="6">
    <source>
        <dbReference type="ARBA" id="ARBA00022692"/>
    </source>
</evidence>
<evidence type="ECO:0000256" key="1">
    <source>
        <dbReference type="ARBA" id="ARBA00004377"/>
    </source>
</evidence>
<reference evidence="14 16" key="2">
    <citation type="submission" date="2018-01" db="EMBL/GenBank/DDBJ databases">
        <title>Whole genome sequence of Azospirillum brasilense REC3 isolated from strawberry roots.</title>
        <authorList>
            <person name="Fontana C.A."/>
            <person name="Salazar S.M."/>
            <person name="Bassi D."/>
            <person name="Puglisi E."/>
            <person name="Lovaisa N.C."/>
            <person name="Toffoli L.M."/>
            <person name="Pedraza R."/>
            <person name="Cocconcelli P.S."/>
        </authorList>
    </citation>
    <scope>NUCLEOTIDE SEQUENCE [LARGE SCALE GENOMIC DNA]</scope>
    <source>
        <strain evidence="14 16">REC3</strain>
        <plasmid evidence="14">p43unnamed</plasmid>
    </source>
</reference>
<organism evidence="13 15">
    <name type="scientific">Azospirillum argentinense</name>
    <dbReference type="NCBI Taxonomy" id="2970906"/>
    <lineage>
        <taxon>Bacteria</taxon>
        <taxon>Pseudomonadati</taxon>
        <taxon>Pseudomonadota</taxon>
        <taxon>Alphaproteobacteria</taxon>
        <taxon>Rhodospirillales</taxon>
        <taxon>Azospirillaceae</taxon>
        <taxon>Azospirillum</taxon>
    </lineage>
</organism>
<sequence>MDLEGLDMNVRHPSHGAGSPGRNHDMSFRIGPRILAGTVFAGILLAGVGGWAATATLTGAVIAQGTVAVDQKLKAVQHRDGGIVSEIAVREGDVVRAGQVILRLEDAQTKAELSIVRSQMVELAARRARLLATRDGLSAIAFPPHLNPADPAVATVLQGETRLFAGNQRSRDSQKEQLELGIVQIGEEIRGLDAQRMAKEDEIVLVEAEIQKLKTLLAKGLIEGSRVYSVDRERARLIGERGEIDAAMARAKTRIGEIRLQILAIDENARTEAQRELSLVETEFSERDDRRIAIEDRLARTDIRAPTSGTVNELNTHTVGGVITPAEVLVTIVPENAKLKVETKLMPTAIDQVSAGQTARLRFTSFNQRTTPELMGTVVHVSPATTRDPGTGDIHYLADVEIGADELRKLGPVQLLPGMPVDVFVATGERTAMSYLVKPVTDQFNRAFRER</sequence>
<evidence type="ECO:0000256" key="9">
    <source>
        <dbReference type="RuleBase" id="RU365093"/>
    </source>
</evidence>
<feature type="domain" description="AprE-like beta-barrel" evidence="12">
    <location>
        <begin position="340"/>
        <end position="428"/>
    </location>
</feature>
<feature type="transmembrane region" description="Helical" evidence="9">
    <location>
        <begin position="34"/>
        <end position="53"/>
    </location>
</feature>
<dbReference type="GO" id="GO:0015031">
    <property type="term" value="P:protein transport"/>
    <property type="evidence" value="ECO:0007669"/>
    <property type="project" value="InterPro"/>
</dbReference>
<dbReference type="Pfam" id="PF25994">
    <property type="entry name" value="HH_AprE"/>
    <property type="match status" value="1"/>
</dbReference>
<keyword evidence="6 9" id="KW-0812">Transmembrane</keyword>
<keyword evidence="5 9" id="KW-0997">Cell inner membrane</keyword>
<evidence type="ECO:0000256" key="5">
    <source>
        <dbReference type="ARBA" id="ARBA00022519"/>
    </source>
</evidence>
<evidence type="ECO:0000313" key="15">
    <source>
        <dbReference type="Proteomes" id="UP000027186"/>
    </source>
</evidence>
<dbReference type="AlphaFoldDB" id="A0A060DSD5"/>
<dbReference type="InterPro" id="IPR058982">
    <property type="entry name" value="Beta-barrel_AprE"/>
</dbReference>
<comment type="similarity">
    <text evidence="2 9">Belongs to the membrane fusion protein (MFP) (TC 8.A.1) family.</text>
</comment>
<geneLocation type="plasmid" evidence="13 15">
    <name>AbAZ39_p3</name>
</geneLocation>
<evidence type="ECO:0000256" key="10">
    <source>
        <dbReference type="SAM" id="MobiDB-lite"/>
    </source>
</evidence>
<dbReference type="Proteomes" id="UP000236268">
    <property type="component" value="Unassembled WGS sequence"/>
</dbReference>
<name>A0A060DSD5_9PROT</name>
<dbReference type="InterPro" id="IPR010129">
    <property type="entry name" value="T1SS_HlyD"/>
</dbReference>
<dbReference type="EMBL" id="POWG01000063">
    <property type="protein sequence ID" value="PNQ95049.1"/>
    <property type="molecule type" value="Genomic_DNA"/>
</dbReference>
<geneLocation type="plasmid" evidence="14">
    <name>p43unnamed</name>
</geneLocation>
<evidence type="ECO:0000256" key="3">
    <source>
        <dbReference type="ARBA" id="ARBA00022448"/>
    </source>
</evidence>
<evidence type="ECO:0000256" key="7">
    <source>
        <dbReference type="ARBA" id="ARBA00022989"/>
    </source>
</evidence>
<dbReference type="Proteomes" id="UP000027186">
    <property type="component" value="Plasmid AbAZ39_p3"/>
</dbReference>
<dbReference type="Pfam" id="PF26002">
    <property type="entry name" value="Beta-barrel_AprE"/>
    <property type="match status" value="1"/>
</dbReference>
<dbReference type="SUPFAM" id="SSF111369">
    <property type="entry name" value="HlyD-like secretion proteins"/>
    <property type="match status" value="1"/>
</dbReference>
<evidence type="ECO:0000313" key="14">
    <source>
        <dbReference type="EMBL" id="PNQ95049.1"/>
    </source>
</evidence>
<evidence type="ECO:0000259" key="12">
    <source>
        <dbReference type="Pfam" id="PF26002"/>
    </source>
</evidence>
<dbReference type="GO" id="GO:0005886">
    <property type="term" value="C:plasma membrane"/>
    <property type="evidence" value="ECO:0007669"/>
    <property type="project" value="UniProtKB-SubCell"/>
</dbReference>
<dbReference type="PANTHER" id="PTHR30386">
    <property type="entry name" value="MEMBRANE FUSION SUBUNIT OF EMRAB-TOLC MULTIDRUG EFFLUX PUMP"/>
    <property type="match status" value="1"/>
</dbReference>
<evidence type="ECO:0000256" key="8">
    <source>
        <dbReference type="ARBA" id="ARBA00023136"/>
    </source>
</evidence>
<protein>
    <recommendedName>
        <fullName evidence="9">Membrane fusion protein (MFP) family protein</fullName>
    </recommendedName>
</protein>
<evidence type="ECO:0000259" key="11">
    <source>
        <dbReference type="Pfam" id="PF25994"/>
    </source>
</evidence>
<evidence type="ECO:0000313" key="13">
    <source>
        <dbReference type="EMBL" id="AIB15615.1"/>
    </source>
</evidence>
<evidence type="ECO:0000256" key="2">
    <source>
        <dbReference type="ARBA" id="ARBA00009477"/>
    </source>
</evidence>
<keyword evidence="13" id="KW-0614">Plasmid</keyword>